<reference evidence="1" key="1">
    <citation type="submission" date="2020-04" db="EMBL/GenBank/DDBJ databases">
        <authorList>
            <person name="Chiriac C."/>
            <person name="Salcher M."/>
            <person name="Ghai R."/>
            <person name="Kavagutti S V."/>
        </authorList>
    </citation>
    <scope>NUCLEOTIDE SEQUENCE</scope>
</reference>
<dbReference type="EMBL" id="LR798239">
    <property type="protein sequence ID" value="CAB5212441.1"/>
    <property type="molecule type" value="Genomic_DNA"/>
</dbReference>
<sequence>MIVDITDDFIHTGAEIITDFTGYREVPVRQADPSMIDAEAKCCIDNSKDLAKFGDIKSVKGFYTHDMKVGLFHYWNYCDETEIYWDSTPGTKGMRYFIKEAA</sequence>
<organism evidence="1">
    <name type="scientific">uncultured Caudovirales phage</name>
    <dbReference type="NCBI Taxonomy" id="2100421"/>
    <lineage>
        <taxon>Viruses</taxon>
        <taxon>Duplodnaviria</taxon>
        <taxon>Heunggongvirae</taxon>
        <taxon>Uroviricota</taxon>
        <taxon>Caudoviricetes</taxon>
        <taxon>Peduoviridae</taxon>
        <taxon>Maltschvirus</taxon>
        <taxon>Maltschvirus maltsch</taxon>
    </lineage>
</organism>
<accession>A0A6J5L1X7</accession>
<proteinExistence type="predicted"/>
<gene>
    <name evidence="2" type="ORF">UFOVP186_16</name>
    <name evidence="1" type="ORF">UFOVP94_27</name>
</gene>
<evidence type="ECO:0000313" key="1">
    <source>
        <dbReference type="EMBL" id="CAB4127632.1"/>
    </source>
</evidence>
<dbReference type="EMBL" id="LR796212">
    <property type="protein sequence ID" value="CAB4127632.1"/>
    <property type="molecule type" value="Genomic_DNA"/>
</dbReference>
<protein>
    <submittedName>
        <fullName evidence="1">Uncharacterized protein</fullName>
    </submittedName>
</protein>
<evidence type="ECO:0000313" key="2">
    <source>
        <dbReference type="EMBL" id="CAB5212441.1"/>
    </source>
</evidence>
<name>A0A6J5L1X7_9CAUD</name>